<proteinExistence type="predicted"/>
<reference evidence="4 5" key="2">
    <citation type="submission" date="2018-03" db="EMBL/GenBank/DDBJ databases">
        <title>Draft genome of Pseudomonas putida strain KT-27.</title>
        <authorList>
            <person name="Yoshizawa S."/>
            <person name="Khan N.H."/>
            <person name="Nishimura M."/>
            <person name="Chiura H.X."/>
            <person name="Ogura Y."/>
            <person name="Hayashi T."/>
            <person name="Kogure K."/>
        </authorList>
    </citation>
    <scope>NUCLEOTIDE SEQUENCE [LARGE SCALE GENOMIC DNA]</scope>
    <source>
        <strain evidence="4 5">KT-27</strain>
    </source>
</reference>
<accession>A0A2S3WHH6</accession>
<feature type="transmembrane region" description="Helical" evidence="2">
    <location>
        <begin position="119"/>
        <end position="139"/>
    </location>
</feature>
<dbReference type="Proteomes" id="UP000237194">
    <property type="component" value="Unassembled WGS sequence"/>
</dbReference>
<evidence type="ECO:0000313" key="4">
    <source>
        <dbReference type="EMBL" id="POF90383.1"/>
    </source>
</evidence>
<evidence type="ECO:0000313" key="5">
    <source>
        <dbReference type="Proteomes" id="UP000237194"/>
    </source>
</evidence>
<feature type="compositionally biased region" description="Basic residues" evidence="1">
    <location>
        <begin position="362"/>
        <end position="372"/>
    </location>
</feature>
<name>A0A2S3WHH6_PSEPU</name>
<protein>
    <recommendedName>
        <fullName evidence="3">DUF6708 domain-containing protein</fullName>
    </recommendedName>
</protein>
<evidence type="ECO:0000259" key="3">
    <source>
        <dbReference type="Pfam" id="PF20455"/>
    </source>
</evidence>
<feature type="transmembrane region" description="Helical" evidence="2">
    <location>
        <begin position="288"/>
        <end position="310"/>
    </location>
</feature>
<keyword evidence="2" id="KW-0472">Membrane</keyword>
<reference evidence="4 5" key="1">
    <citation type="submission" date="2016-08" db="EMBL/GenBank/DDBJ databases">
        <authorList>
            <person name="Seilhamer J.J."/>
        </authorList>
    </citation>
    <scope>NUCLEOTIDE SEQUENCE [LARGE SCALE GENOMIC DNA]</scope>
    <source>
        <strain evidence="4 5">KT-27</strain>
    </source>
</reference>
<feature type="domain" description="DUF6708" evidence="3">
    <location>
        <begin position="141"/>
        <end position="321"/>
    </location>
</feature>
<keyword evidence="2" id="KW-0812">Transmembrane</keyword>
<gene>
    <name evidence="4" type="ORF">BGP80_21570</name>
</gene>
<dbReference type="AlphaFoldDB" id="A0A2S3WHH6"/>
<feature type="compositionally biased region" description="Basic and acidic residues" evidence="1">
    <location>
        <begin position="388"/>
        <end position="398"/>
    </location>
</feature>
<feature type="region of interest" description="Disordered" evidence="1">
    <location>
        <begin position="357"/>
        <end position="398"/>
    </location>
</feature>
<comment type="caution">
    <text evidence="4">The sequence shown here is derived from an EMBL/GenBank/DDBJ whole genome shotgun (WGS) entry which is preliminary data.</text>
</comment>
<dbReference type="Pfam" id="PF20455">
    <property type="entry name" value="DUF6708"/>
    <property type="match status" value="1"/>
</dbReference>
<dbReference type="RefSeq" id="WP_181003817.1">
    <property type="nucleotide sequence ID" value="NZ_MIND01000018.1"/>
</dbReference>
<organism evidence="4 5">
    <name type="scientific">Pseudomonas putida</name>
    <name type="common">Arthrobacter siderocapsulatus</name>
    <dbReference type="NCBI Taxonomy" id="303"/>
    <lineage>
        <taxon>Bacteria</taxon>
        <taxon>Pseudomonadati</taxon>
        <taxon>Pseudomonadota</taxon>
        <taxon>Gammaproteobacteria</taxon>
        <taxon>Pseudomonadales</taxon>
        <taxon>Pseudomonadaceae</taxon>
        <taxon>Pseudomonas</taxon>
    </lineage>
</organism>
<evidence type="ECO:0000256" key="1">
    <source>
        <dbReference type="SAM" id="MobiDB-lite"/>
    </source>
</evidence>
<dbReference type="EMBL" id="MIND01000018">
    <property type="protein sequence ID" value="POF90383.1"/>
    <property type="molecule type" value="Genomic_DNA"/>
</dbReference>
<dbReference type="InterPro" id="IPR046554">
    <property type="entry name" value="DUF6708"/>
</dbReference>
<sequence length="398" mass="45567">MYLIEWVMWKSILEPAETRKKYAHISTQRVPDIYEGDETEALAAARKVVSNTPKSRGPVYTFNDYALEIRCGMWESKRGLITTISAPLIAALILGGVGAADFLNTAIDILYEQNRWSFMHWYISAFLTILVSFVSWLYAKYGLTFSRLELFTSRHLLIRFNRKTQQVHLHRPANCGGIVTLPWAGINASATDKIHFTDDSIGMPLALYWLPRWTGTLHIETAWVGKAANSQAELRHEWEFIRRFMEGGPEGLPRPRITSHFPWPWQAFTPQFEGLTHYFRHSSRIIKLGLVLISPAFLILGLGHWLSLLLCWKPRWPKIIREAGLPGKPIPPLTTLADRPPHIQERLRENAHLWAVRPGQRPAKKPRAARRPAKADNRCTTAEASFTDELHRSDGHSR</sequence>
<keyword evidence="2" id="KW-1133">Transmembrane helix</keyword>
<evidence type="ECO:0000256" key="2">
    <source>
        <dbReference type="SAM" id="Phobius"/>
    </source>
</evidence>
<feature type="transmembrane region" description="Helical" evidence="2">
    <location>
        <begin position="79"/>
        <end position="99"/>
    </location>
</feature>